<name>A0A2K3QPA4_9HYPO</name>
<gene>
    <name evidence="4" type="ORF">TCAP_00721</name>
</gene>
<dbReference type="Gene3D" id="4.10.60.10">
    <property type="entry name" value="Zinc finger, CCHC-type"/>
    <property type="match status" value="1"/>
</dbReference>
<dbReference type="AlphaFoldDB" id="A0A2K3QPA4"/>
<feature type="region of interest" description="Disordered" evidence="2">
    <location>
        <begin position="250"/>
        <end position="381"/>
    </location>
</feature>
<evidence type="ECO:0000256" key="2">
    <source>
        <dbReference type="SAM" id="MobiDB-lite"/>
    </source>
</evidence>
<keyword evidence="1" id="KW-0862">Zinc</keyword>
<dbReference type="InterPro" id="IPR036875">
    <property type="entry name" value="Znf_CCHC_sf"/>
</dbReference>
<evidence type="ECO:0000259" key="3">
    <source>
        <dbReference type="PROSITE" id="PS50158"/>
    </source>
</evidence>
<feature type="region of interest" description="Disordered" evidence="2">
    <location>
        <begin position="180"/>
        <end position="219"/>
    </location>
</feature>
<dbReference type="GO" id="GO:0003676">
    <property type="term" value="F:nucleic acid binding"/>
    <property type="evidence" value="ECO:0007669"/>
    <property type="project" value="InterPro"/>
</dbReference>
<dbReference type="OrthoDB" id="5151375at2759"/>
<keyword evidence="5" id="KW-1185">Reference proteome</keyword>
<keyword evidence="1" id="KW-0863">Zinc-finger</keyword>
<evidence type="ECO:0000313" key="5">
    <source>
        <dbReference type="Proteomes" id="UP000236621"/>
    </source>
</evidence>
<organism evidence="4 5">
    <name type="scientific">Tolypocladium capitatum</name>
    <dbReference type="NCBI Taxonomy" id="45235"/>
    <lineage>
        <taxon>Eukaryota</taxon>
        <taxon>Fungi</taxon>
        <taxon>Dikarya</taxon>
        <taxon>Ascomycota</taxon>
        <taxon>Pezizomycotina</taxon>
        <taxon>Sordariomycetes</taxon>
        <taxon>Hypocreomycetidae</taxon>
        <taxon>Hypocreales</taxon>
        <taxon>Ophiocordycipitaceae</taxon>
        <taxon>Tolypocladium</taxon>
    </lineage>
</organism>
<dbReference type="PROSITE" id="PS50158">
    <property type="entry name" value="ZF_CCHC"/>
    <property type="match status" value="1"/>
</dbReference>
<accession>A0A2K3QPA4</accession>
<reference evidence="4 5" key="1">
    <citation type="submission" date="2017-08" db="EMBL/GenBank/DDBJ databases">
        <title>Harnessing the power of phylogenomics to disentangle the directionality and signatures of interkingdom host jumping in the parasitic fungal genus Tolypocladium.</title>
        <authorList>
            <person name="Quandt C.A."/>
            <person name="Patterson W."/>
            <person name="Spatafora J.W."/>
        </authorList>
    </citation>
    <scope>NUCLEOTIDE SEQUENCE [LARGE SCALE GENOMIC DNA]</scope>
    <source>
        <strain evidence="4 5">CBS 113982</strain>
    </source>
</reference>
<dbReference type="GO" id="GO:0008270">
    <property type="term" value="F:zinc ion binding"/>
    <property type="evidence" value="ECO:0007669"/>
    <property type="project" value="UniProtKB-KW"/>
</dbReference>
<evidence type="ECO:0000256" key="1">
    <source>
        <dbReference type="PROSITE-ProRule" id="PRU00047"/>
    </source>
</evidence>
<protein>
    <recommendedName>
        <fullName evidence="3">CCHC-type domain-containing protein</fullName>
    </recommendedName>
</protein>
<dbReference type="InterPro" id="IPR001878">
    <property type="entry name" value="Znf_CCHC"/>
</dbReference>
<feature type="compositionally biased region" description="Polar residues" evidence="2">
    <location>
        <begin position="280"/>
        <end position="296"/>
    </location>
</feature>
<feature type="compositionally biased region" description="Basic and acidic residues" evidence="2">
    <location>
        <begin position="305"/>
        <end position="317"/>
    </location>
</feature>
<feature type="domain" description="CCHC-type" evidence="3">
    <location>
        <begin position="256"/>
        <end position="270"/>
    </location>
</feature>
<sequence>MDSNEQVLWNLREVVGLNGFRSLADLAPMRQEKLERRLTAAQHRLSPVSIASIYATWLQEQAFREAAMPPVHVVQRWCHYLAHRGCKKNDLLVVWMRAALTTLEKWCDAMSPDRVRDVRQAICDEIAASYPVGNPDIAVDVDAMDVDAMDVDAMPCQGTLNEFGDMTTNAYSYSSAVGVPPSNDYSTPTESSGRYPGFGMVRATGSSTSTPDDELTSEELPPEVYRAEEVKHVCGRCNVKGHYPGNCPAKSTKDECQTCGTKGHSGRTCPGRNFGYGPRSSLSSHTPMADQVSHQPSVPPRRGRKTDPYRPWTRDDNQQQQQPPPPGGLQDLSLGPSTQGKPGGNSSFATEERAADLFDLGAGTRGSGRNRGARTDGRLSP</sequence>
<feature type="compositionally biased region" description="Polar residues" evidence="2">
    <location>
        <begin position="183"/>
        <end position="192"/>
    </location>
</feature>
<dbReference type="SUPFAM" id="SSF57756">
    <property type="entry name" value="Retrovirus zinc finger-like domains"/>
    <property type="match status" value="1"/>
</dbReference>
<feature type="compositionally biased region" description="Polar residues" evidence="2">
    <location>
        <begin position="337"/>
        <end position="349"/>
    </location>
</feature>
<dbReference type="EMBL" id="NRSZ01000121">
    <property type="protein sequence ID" value="PNY29372.1"/>
    <property type="molecule type" value="Genomic_DNA"/>
</dbReference>
<evidence type="ECO:0000313" key="4">
    <source>
        <dbReference type="EMBL" id="PNY29372.1"/>
    </source>
</evidence>
<dbReference type="Proteomes" id="UP000236621">
    <property type="component" value="Unassembled WGS sequence"/>
</dbReference>
<keyword evidence="1" id="KW-0479">Metal-binding</keyword>
<comment type="caution">
    <text evidence="4">The sequence shown here is derived from an EMBL/GenBank/DDBJ whole genome shotgun (WGS) entry which is preliminary data.</text>
</comment>
<proteinExistence type="predicted"/>